<keyword evidence="3" id="KW-1185">Reference proteome</keyword>
<organism evidence="2 3">
    <name type="scientific">Lucilia cuprina</name>
    <name type="common">Green bottle fly</name>
    <name type="synonym">Australian sheep blowfly</name>
    <dbReference type="NCBI Taxonomy" id="7375"/>
    <lineage>
        <taxon>Eukaryota</taxon>
        <taxon>Metazoa</taxon>
        <taxon>Ecdysozoa</taxon>
        <taxon>Arthropoda</taxon>
        <taxon>Hexapoda</taxon>
        <taxon>Insecta</taxon>
        <taxon>Pterygota</taxon>
        <taxon>Neoptera</taxon>
        <taxon>Endopterygota</taxon>
        <taxon>Diptera</taxon>
        <taxon>Brachycera</taxon>
        <taxon>Muscomorpha</taxon>
        <taxon>Oestroidea</taxon>
        <taxon>Calliphoridae</taxon>
        <taxon>Luciliinae</taxon>
        <taxon>Lucilia</taxon>
    </lineage>
</organism>
<dbReference type="Proteomes" id="UP000037069">
    <property type="component" value="Unassembled WGS sequence"/>
</dbReference>
<gene>
    <name evidence="2" type="ORF">FF38_06527</name>
</gene>
<accession>A0A0L0C5B0</accession>
<evidence type="ECO:0000256" key="1">
    <source>
        <dbReference type="SAM" id="MobiDB-lite"/>
    </source>
</evidence>
<comment type="caution">
    <text evidence="2">The sequence shown here is derived from an EMBL/GenBank/DDBJ whole genome shotgun (WGS) entry which is preliminary data.</text>
</comment>
<feature type="region of interest" description="Disordered" evidence="1">
    <location>
        <begin position="21"/>
        <end position="41"/>
    </location>
</feature>
<feature type="compositionally biased region" description="Polar residues" evidence="1">
    <location>
        <begin position="21"/>
        <end position="37"/>
    </location>
</feature>
<name>A0A0L0C5B0_LUCCU</name>
<reference evidence="2 3" key="1">
    <citation type="journal article" date="2015" name="Nat. Commun.">
        <title>Lucilia cuprina genome unlocks parasitic fly biology to underpin future interventions.</title>
        <authorList>
            <person name="Anstead C.A."/>
            <person name="Korhonen P.K."/>
            <person name="Young N.D."/>
            <person name="Hall R.S."/>
            <person name="Jex A.R."/>
            <person name="Murali S.C."/>
            <person name="Hughes D.S."/>
            <person name="Lee S.F."/>
            <person name="Perry T."/>
            <person name="Stroehlein A.J."/>
            <person name="Ansell B.R."/>
            <person name="Breugelmans B."/>
            <person name="Hofmann A."/>
            <person name="Qu J."/>
            <person name="Dugan S."/>
            <person name="Lee S.L."/>
            <person name="Chao H."/>
            <person name="Dinh H."/>
            <person name="Han Y."/>
            <person name="Doddapaneni H.V."/>
            <person name="Worley K.C."/>
            <person name="Muzny D.M."/>
            <person name="Ioannidis P."/>
            <person name="Waterhouse R.M."/>
            <person name="Zdobnov E.M."/>
            <person name="James P.J."/>
            <person name="Bagnall N.H."/>
            <person name="Kotze A.C."/>
            <person name="Gibbs R.A."/>
            <person name="Richards S."/>
            <person name="Batterham P."/>
            <person name="Gasser R.B."/>
        </authorList>
    </citation>
    <scope>NUCLEOTIDE SEQUENCE [LARGE SCALE GENOMIC DNA]</scope>
    <source>
        <strain evidence="2 3">LS</strain>
        <tissue evidence="2">Full body</tissue>
    </source>
</reference>
<dbReference type="AlphaFoldDB" id="A0A0L0C5B0"/>
<proteinExistence type="predicted"/>
<evidence type="ECO:0000313" key="2">
    <source>
        <dbReference type="EMBL" id="KNC27416.1"/>
    </source>
</evidence>
<sequence>MITLTIRNEILREIIEAQSLKETSSQNPANKDNNAKGTNDEEQVGLVNIECKSKRSFEKRGRRCLALKKDAGNKAGKIPIKPVSMETSGEKSPNIGFNRHGECFAEKYISCHIHKERVYNPANKGNNVKAYISKWNGSAKSTSKEVLKNGEVWLTL</sequence>
<evidence type="ECO:0000313" key="3">
    <source>
        <dbReference type="Proteomes" id="UP000037069"/>
    </source>
</evidence>
<protein>
    <submittedName>
        <fullName evidence="2">Uncharacterized protein</fullName>
    </submittedName>
</protein>
<dbReference type="EMBL" id="JRES01000902">
    <property type="protein sequence ID" value="KNC27416.1"/>
    <property type="molecule type" value="Genomic_DNA"/>
</dbReference>